<comment type="caution">
    <text evidence="3">The sequence shown here is derived from an EMBL/GenBank/DDBJ whole genome shotgun (WGS) entry which is preliminary data.</text>
</comment>
<dbReference type="OrthoDB" id="4062651at2759"/>
<sequence>MSTTDQIPYAHSTPLQAAIGVVQQGLRPRIPEHAHPKLVELLQKCWQQDPTRRPDFSEILDILKRVTKEAGPDGEDKSIGGFFRARKKGHH</sequence>
<dbReference type="Proteomes" id="UP001152561">
    <property type="component" value="Unassembled WGS sequence"/>
</dbReference>
<proteinExistence type="predicted"/>
<gene>
    <name evidence="3" type="ORF">K7X08_033851</name>
</gene>
<evidence type="ECO:0000256" key="1">
    <source>
        <dbReference type="SAM" id="MobiDB-lite"/>
    </source>
</evidence>
<dbReference type="Gene3D" id="1.10.510.10">
    <property type="entry name" value="Transferase(Phosphotransferase) domain 1"/>
    <property type="match status" value="1"/>
</dbReference>
<dbReference type="SUPFAM" id="SSF56112">
    <property type="entry name" value="Protein kinase-like (PK-like)"/>
    <property type="match status" value="1"/>
</dbReference>
<name>A0A9Q1M7G1_9SOLA</name>
<dbReference type="AlphaFoldDB" id="A0A9Q1M7G1"/>
<dbReference type="GO" id="GO:0004674">
    <property type="term" value="F:protein serine/threonine kinase activity"/>
    <property type="evidence" value="ECO:0007669"/>
    <property type="project" value="TreeGrafter"/>
</dbReference>
<dbReference type="EMBL" id="JAJAGQ010000011">
    <property type="protein sequence ID" value="KAJ8550144.1"/>
    <property type="molecule type" value="Genomic_DNA"/>
</dbReference>
<dbReference type="InterPro" id="IPR011009">
    <property type="entry name" value="Kinase-like_dom_sf"/>
</dbReference>
<feature type="compositionally biased region" description="Basic and acidic residues" evidence="1">
    <location>
        <begin position="69"/>
        <end position="78"/>
    </location>
</feature>
<evidence type="ECO:0000313" key="3">
    <source>
        <dbReference type="EMBL" id="KAJ8550144.1"/>
    </source>
</evidence>
<accession>A0A9Q1M7G1</accession>
<feature type="region of interest" description="Disordered" evidence="1">
    <location>
        <begin position="69"/>
        <end position="91"/>
    </location>
</feature>
<dbReference type="InterPro" id="IPR001245">
    <property type="entry name" value="Ser-Thr/Tyr_kinase_cat_dom"/>
</dbReference>
<feature type="domain" description="Serine-threonine/tyrosine-protein kinase catalytic" evidence="2">
    <location>
        <begin position="5"/>
        <end position="62"/>
    </location>
</feature>
<dbReference type="PANTHER" id="PTHR44329:SF269">
    <property type="entry name" value="SERINE_THREONINE-PROTEIN KINASE STY17-LIKE ISOFORM X1"/>
    <property type="match status" value="1"/>
</dbReference>
<evidence type="ECO:0000259" key="2">
    <source>
        <dbReference type="Pfam" id="PF07714"/>
    </source>
</evidence>
<dbReference type="InterPro" id="IPR051681">
    <property type="entry name" value="Ser/Thr_Kinases-Pseudokinases"/>
</dbReference>
<dbReference type="Pfam" id="PF07714">
    <property type="entry name" value="PK_Tyr_Ser-Thr"/>
    <property type="match status" value="1"/>
</dbReference>
<evidence type="ECO:0000313" key="4">
    <source>
        <dbReference type="Proteomes" id="UP001152561"/>
    </source>
</evidence>
<keyword evidence="4" id="KW-1185">Reference proteome</keyword>
<protein>
    <recommendedName>
        <fullName evidence="2">Serine-threonine/tyrosine-protein kinase catalytic domain-containing protein</fullName>
    </recommendedName>
</protein>
<reference evidence="4" key="1">
    <citation type="journal article" date="2023" name="Proc. Natl. Acad. Sci. U.S.A.">
        <title>Genomic and structural basis for evolution of tropane alkaloid biosynthesis.</title>
        <authorList>
            <person name="Wanga Y.-J."/>
            <person name="Taina T."/>
            <person name="Yua J.-Y."/>
            <person name="Lia J."/>
            <person name="Xua B."/>
            <person name="Chenc J."/>
            <person name="D'Auriad J.C."/>
            <person name="Huanga J.-P."/>
            <person name="Huanga S.-X."/>
        </authorList>
    </citation>
    <scope>NUCLEOTIDE SEQUENCE [LARGE SCALE GENOMIC DNA]</scope>
    <source>
        <strain evidence="4">cv. KIB-2019</strain>
    </source>
</reference>
<organism evidence="3 4">
    <name type="scientific">Anisodus acutangulus</name>
    <dbReference type="NCBI Taxonomy" id="402998"/>
    <lineage>
        <taxon>Eukaryota</taxon>
        <taxon>Viridiplantae</taxon>
        <taxon>Streptophyta</taxon>
        <taxon>Embryophyta</taxon>
        <taxon>Tracheophyta</taxon>
        <taxon>Spermatophyta</taxon>
        <taxon>Magnoliopsida</taxon>
        <taxon>eudicotyledons</taxon>
        <taxon>Gunneridae</taxon>
        <taxon>Pentapetalae</taxon>
        <taxon>asterids</taxon>
        <taxon>lamiids</taxon>
        <taxon>Solanales</taxon>
        <taxon>Solanaceae</taxon>
        <taxon>Solanoideae</taxon>
        <taxon>Hyoscyameae</taxon>
        <taxon>Anisodus</taxon>
    </lineage>
</organism>
<dbReference type="PANTHER" id="PTHR44329">
    <property type="entry name" value="SERINE/THREONINE-PROTEIN KINASE TNNI3K-RELATED"/>
    <property type="match status" value="1"/>
</dbReference>